<organism evidence="2 3">
    <name type="scientific">Bacteroides fragilis</name>
    <dbReference type="NCBI Taxonomy" id="817"/>
    <lineage>
        <taxon>Bacteria</taxon>
        <taxon>Pseudomonadati</taxon>
        <taxon>Bacteroidota</taxon>
        <taxon>Bacteroidia</taxon>
        <taxon>Bacteroidales</taxon>
        <taxon>Bacteroidaceae</taxon>
        <taxon>Bacteroides</taxon>
    </lineage>
</organism>
<reference evidence="2 3" key="1">
    <citation type="journal article" date="2019" name="Nat. Med.">
        <title>A library of human gut bacterial isolates paired with longitudinal multiomics data enables mechanistic microbiome research.</title>
        <authorList>
            <person name="Poyet M."/>
            <person name="Groussin M."/>
            <person name="Gibbons S.M."/>
            <person name="Avila-Pacheco J."/>
            <person name="Jiang X."/>
            <person name="Kearney S.M."/>
            <person name="Perrotta A.R."/>
            <person name="Berdy B."/>
            <person name="Zhao S."/>
            <person name="Lieberman T.D."/>
            <person name="Swanson P.K."/>
            <person name="Smith M."/>
            <person name="Roesemann S."/>
            <person name="Alexander J.E."/>
            <person name="Rich S.A."/>
            <person name="Livny J."/>
            <person name="Vlamakis H."/>
            <person name="Clish C."/>
            <person name="Bullock K."/>
            <person name="Deik A."/>
            <person name="Scott J."/>
            <person name="Pierce K.A."/>
            <person name="Xavier R.J."/>
            <person name="Alm E.J."/>
        </authorList>
    </citation>
    <scope>NUCLEOTIDE SEQUENCE [LARGE SCALE GENOMIC DNA]</scope>
    <source>
        <strain evidence="2 3">BIOML-A1</strain>
    </source>
</reference>
<evidence type="ECO:0000313" key="3">
    <source>
        <dbReference type="Proteomes" id="UP000429838"/>
    </source>
</evidence>
<accession>A0A5M5XFX3</accession>
<dbReference type="AlphaFoldDB" id="A0A5M5XFX3"/>
<keyword evidence="1" id="KW-1133">Transmembrane helix</keyword>
<protein>
    <submittedName>
        <fullName evidence="2">Uncharacterized protein</fullName>
    </submittedName>
</protein>
<dbReference type="Proteomes" id="UP000429838">
    <property type="component" value="Unassembled WGS sequence"/>
</dbReference>
<keyword evidence="1" id="KW-0472">Membrane</keyword>
<gene>
    <name evidence="2" type="ORF">F2Z25_18745</name>
</gene>
<feature type="transmembrane region" description="Helical" evidence="1">
    <location>
        <begin position="23"/>
        <end position="44"/>
    </location>
</feature>
<sequence length="136" mass="15706">MYTKIYIFALIDNIDIMTITTTIFIVAGALAVFITAMHFANLFLPYDPITPGKSITVYLDGKFNRVATITSIENGCIYVYDKFPLPLHYRGKFYAVGRMTDGHKVMFLGKRKLYLLMRFVEAFRKIARIPEFEKEV</sequence>
<dbReference type="EMBL" id="VWAQ01000018">
    <property type="protein sequence ID" value="KAA5205482.1"/>
    <property type="molecule type" value="Genomic_DNA"/>
</dbReference>
<evidence type="ECO:0000313" key="2">
    <source>
        <dbReference type="EMBL" id="KAA5205482.1"/>
    </source>
</evidence>
<proteinExistence type="predicted"/>
<evidence type="ECO:0000256" key="1">
    <source>
        <dbReference type="SAM" id="Phobius"/>
    </source>
</evidence>
<keyword evidence="1" id="KW-0812">Transmembrane</keyword>
<comment type="caution">
    <text evidence="2">The sequence shown here is derived from an EMBL/GenBank/DDBJ whole genome shotgun (WGS) entry which is preliminary data.</text>
</comment>
<name>A0A5M5XFX3_BACFG</name>